<proteinExistence type="predicted"/>
<evidence type="ECO:0000313" key="2">
    <source>
        <dbReference type="Proteomes" id="UP000642070"/>
    </source>
</evidence>
<dbReference type="Proteomes" id="UP000642070">
    <property type="component" value="Unassembled WGS sequence"/>
</dbReference>
<evidence type="ECO:0000313" key="1">
    <source>
        <dbReference type="EMBL" id="GGM75577.1"/>
    </source>
</evidence>
<reference evidence="1" key="1">
    <citation type="journal article" date="2014" name="Int. J. Syst. Evol. Microbiol.">
        <title>Complete genome sequence of Corynebacterium casei LMG S-19264T (=DSM 44701T), isolated from a smear-ripened cheese.</title>
        <authorList>
            <consortium name="US DOE Joint Genome Institute (JGI-PGF)"/>
            <person name="Walter F."/>
            <person name="Albersmeier A."/>
            <person name="Kalinowski J."/>
            <person name="Ruckert C."/>
        </authorList>
    </citation>
    <scope>NUCLEOTIDE SEQUENCE</scope>
    <source>
        <strain evidence="1">JCM 19831</strain>
    </source>
</reference>
<protein>
    <submittedName>
        <fullName evidence="1">Uncharacterized protein</fullName>
    </submittedName>
</protein>
<name>A0A917X603_9ACTN</name>
<gene>
    <name evidence="1" type="ORF">GCM10007977_091400</name>
</gene>
<keyword evidence="2" id="KW-1185">Reference proteome</keyword>
<accession>A0A917X603</accession>
<sequence>MGAVPVNERRREDTRNAIGVLTLLFQSPQDGETRSEYLQQMIGEDDAVVDIGRAFTGMTNLAALILIEHTRATGLSAAEVLQRIAADLATEEPE</sequence>
<comment type="caution">
    <text evidence="1">The sequence shown here is derived from an EMBL/GenBank/DDBJ whole genome shotgun (WGS) entry which is preliminary data.</text>
</comment>
<reference evidence="1" key="2">
    <citation type="submission" date="2020-09" db="EMBL/GenBank/DDBJ databases">
        <authorList>
            <person name="Sun Q."/>
            <person name="Ohkuma M."/>
        </authorList>
    </citation>
    <scope>NUCLEOTIDE SEQUENCE</scope>
    <source>
        <strain evidence="1">JCM 19831</strain>
    </source>
</reference>
<organism evidence="1 2">
    <name type="scientific">Dactylosporangium sucinum</name>
    <dbReference type="NCBI Taxonomy" id="1424081"/>
    <lineage>
        <taxon>Bacteria</taxon>
        <taxon>Bacillati</taxon>
        <taxon>Actinomycetota</taxon>
        <taxon>Actinomycetes</taxon>
        <taxon>Micromonosporales</taxon>
        <taxon>Micromonosporaceae</taxon>
        <taxon>Dactylosporangium</taxon>
    </lineage>
</organism>
<dbReference type="AlphaFoldDB" id="A0A917X603"/>
<dbReference type="EMBL" id="BMPI01000071">
    <property type="protein sequence ID" value="GGM75577.1"/>
    <property type="molecule type" value="Genomic_DNA"/>
</dbReference>